<dbReference type="InterPro" id="IPR053150">
    <property type="entry name" value="Teicoplanin_resist-assoc"/>
</dbReference>
<evidence type="ECO:0000313" key="4">
    <source>
        <dbReference type="Proteomes" id="UP000003763"/>
    </source>
</evidence>
<keyword evidence="1" id="KW-0472">Membrane</keyword>
<proteinExistence type="predicted"/>
<dbReference type="Pfam" id="PF04892">
    <property type="entry name" value="VanZ"/>
    <property type="match status" value="1"/>
</dbReference>
<keyword evidence="1" id="KW-1133">Transmembrane helix</keyword>
<feature type="transmembrane region" description="Helical" evidence="1">
    <location>
        <begin position="160"/>
        <end position="177"/>
    </location>
</feature>
<reference evidence="3 4" key="1">
    <citation type="submission" date="2011-08" db="EMBL/GenBank/DDBJ databases">
        <title>The Genome Sequence of Clostridium citroniae WAL-17108.</title>
        <authorList>
            <consortium name="The Broad Institute Genome Sequencing Platform"/>
            <person name="Earl A."/>
            <person name="Ward D."/>
            <person name="Feldgarden M."/>
            <person name="Gevers D."/>
            <person name="Finegold S.M."/>
            <person name="Summanen P.H."/>
            <person name="Molitoris D.R."/>
            <person name="Vaisanen M.L."/>
            <person name="Daigneault M."/>
            <person name="Allen-Vercoe E."/>
            <person name="Young S.K."/>
            <person name="Zeng Q."/>
            <person name="Gargeya S."/>
            <person name="Fitzgerald M."/>
            <person name="Haas B."/>
            <person name="Abouelleil A."/>
            <person name="Alvarado L."/>
            <person name="Arachchi H.M."/>
            <person name="Berlin A."/>
            <person name="Brown A."/>
            <person name="Chapman S.B."/>
            <person name="Chen Z."/>
            <person name="Dunbar C."/>
            <person name="Freedman E."/>
            <person name="Gearin G."/>
            <person name="Gellesch M."/>
            <person name="Goldberg J."/>
            <person name="Griggs A."/>
            <person name="Gujja S."/>
            <person name="Heiman D."/>
            <person name="Howarth C."/>
            <person name="Larson L."/>
            <person name="Lui A."/>
            <person name="MacDonald P.J.P."/>
            <person name="Montmayeur A."/>
            <person name="Murphy C."/>
            <person name="Neiman D."/>
            <person name="Pearson M."/>
            <person name="Priest M."/>
            <person name="Roberts A."/>
            <person name="Saif S."/>
            <person name="Shea T."/>
            <person name="Shenoy N."/>
            <person name="Sisk P."/>
            <person name="Stolte C."/>
            <person name="Sykes S."/>
            <person name="Wortman J."/>
            <person name="Nusbaum C."/>
            <person name="Birren B."/>
        </authorList>
    </citation>
    <scope>NUCLEOTIDE SEQUENCE [LARGE SCALE GENOMIC DNA]</scope>
    <source>
        <strain evidence="3 4">WAL-17108</strain>
    </source>
</reference>
<accession>G5HME8</accession>
<evidence type="ECO:0000313" key="3">
    <source>
        <dbReference type="EMBL" id="EHE97656.1"/>
    </source>
</evidence>
<dbReference type="PANTHER" id="PTHR36834:SF1">
    <property type="entry name" value="INTEGRAL MEMBRANE PROTEIN"/>
    <property type="match status" value="1"/>
</dbReference>
<feature type="transmembrane region" description="Helical" evidence="1">
    <location>
        <begin position="106"/>
        <end position="124"/>
    </location>
</feature>
<comment type="caution">
    <text evidence="3">The sequence shown here is derived from an EMBL/GenBank/DDBJ whole genome shotgun (WGS) entry which is preliminary data.</text>
</comment>
<evidence type="ECO:0000259" key="2">
    <source>
        <dbReference type="Pfam" id="PF04892"/>
    </source>
</evidence>
<feature type="transmembrane region" description="Helical" evidence="1">
    <location>
        <begin position="6"/>
        <end position="25"/>
    </location>
</feature>
<dbReference type="RefSeq" id="WP_007865128.1">
    <property type="nucleotide sequence ID" value="NZ_JH376424.1"/>
</dbReference>
<feature type="transmembrane region" description="Helical" evidence="1">
    <location>
        <begin position="32"/>
        <end position="50"/>
    </location>
</feature>
<dbReference type="AlphaFoldDB" id="G5HME8"/>
<dbReference type="Proteomes" id="UP000003763">
    <property type="component" value="Unassembled WGS sequence"/>
</dbReference>
<dbReference type="PANTHER" id="PTHR36834">
    <property type="entry name" value="MEMBRANE PROTEIN-RELATED"/>
    <property type="match status" value="1"/>
</dbReference>
<gene>
    <name evidence="3" type="ORF">HMPREF9469_03760</name>
</gene>
<protein>
    <recommendedName>
        <fullName evidence="2">VanZ-like domain-containing protein</fullName>
    </recommendedName>
</protein>
<evidence type="ECO:0000256" key="1">
    <source>
        <dbReference type="SAM" id="Phobius"/>
    </source>
</evidence>
<dbReference type="eggNOG" id="COG4767">
    <property type="taxonomic scope" value="Bacteria"/>
</dbReference>
<feature type="transmembrane region" description="Helical" evidence="1">
    <location>
        <begin position="131"/>
        <end position="148"/>
    </location>
</feature>
<organism evidence="3 4">
    <name type="scientific">[Clostridium] citroniae WAL-17108</name>
    <dbReference type="NCBI Taxonomy" id="742733"/>
    <lineage>
        <taxon>Bacteria</taxon>
        <taxon>Bacillati</taxon>
        <taxon>Bacillota</taxon>
        <taxon>Clostridia</taxon>
        <taxon>Lachnospirales</taxon>
        <taxon>Lachnospiraceae</taxon>
        <taxon>Enterocloster</taxon>
    </lineage>
</organism>
<feature type="domain" description="VanZ-like" evidence="2">
    <location>
        <begin position="38"/>
        <end position="176"/>
    </location>
</feature>
<dbReference type="HOGENOM" id="CLU_1508074_0_0_9"/>
<name>G5HME8_9FIRM</name>
<dbReference type="InterPro" id="IPR006976">
    <property type="entry name" value="VanZ-like"/>
</dbReference>
<keyword evidence="1" id="KW-0812">Transmembrane</keyword>
<sequence>MLRVIAFLGIVLIIAFVMKLLHEFCSRKTFYFLKWFIFCSYFMSVLYITIFSRPTGSEMKAKLGLFRPFRESFSLHYTWPETFRIFVTEGMSSAIHLRSNEMFPSMLLNIIMFIPMGNLIPYLVKKAKIKYACVIAGIVSLAIEMIQYFSMRGCFETDDLITNILGAFIGYILYKCIE</sequence>
<dbReference type="EMBL" id="ADLJ01000029">
    <property type="protein sequence ID" value="EHE97656.1"/>
    <property type="molecule type" value="Genomic_DNA"/>
</dbReference>